<dbReference type="EMBL" id="JBCITK010000001">
    <property type="protein sequence ID" value="MEN0644005.1"/>
    <property type="molecule type" value="Genomic_DNA"/>
</dbReference>
<dbReference type="Proteomes" id="UP001418796">
    <property type="component" value="Unassembled WGS sequence"/>
</dbReference>
<comment type="caution">
    <text evidence="6">The sequence shown here is derived from an EMBL/GenBank/DDBJ whole genome shotgun (WGS) entry which is preliminary data.</text>
</comment>
<dbReference type="Gene3D" id="3.40.640.10">
    <property type="entry name" value="Type I PLP-dependent aspartate aminotransferase-like (Major domain)"/>
    <property type="match status" value="1"/>
</dbReference>
<proteinExistence type="inferred from homology"/>
<dbReference type="InterPro" id="IPR015424">
    <property type="entry name" value="PyrdxlP-dep_Trfase"/>
</dbReference>
<dbReference type="PROSITE" id="PS00600">
    <property type="entry name" value="AA_TRANSFER_CLASS_3"/>
    <property type="match status" value="1"/>
</dbReference>
<dbReference type="InterPro" id="IPR005814">
    <property type="entry name" value="Aminotrans_3"/>
</dbReference>
<dbReference type="InterPro" id="IPR015421">
    <property type="entry name" value="PyrdxlP-dep_Trfase_major"/>
</dbReference>
<comment type="cofactor">
    <cofactor evidence="1">
        <name>pyridoxal 5'-phosphate</name>
        <dbReference type="ChEBI" id="CHEBI:597326"/>
    </cofactor>
</comment>
<dbReference type="PANTHER" id="PTHR11986:SF79">
    <property type="entry name" value="ACETYLORNITHINE AMINOTRANSFERASE, MITOCHONDRIAL"/>
    <property type="match status" value="1"/>
</dbReference>
<reference evidence="6 7" key="1">
    <citation type="submission" date="2024-03" db="EMBL/GenBank/DDBJ databases">
        <title>Bacilli Hybrid Assemblies.</title>
        <authorList>
            <person name="Kovac J."/>
        </authorList>
    </citation>
    <scope>NUCLEOTIDE SEQUENCE [LARGE SCALE GENOMIC DNA]</scope>
    <source>
        <strain evidence="6 7">FSL R7-0666</strain>
    </source>
</reference>
<dbReference type="CDD" id="cd00610">
    <property type="entry name" value="OAT_like"/>
    <property type="match status" value="1"/>
</dbReference>
<comment type="similarity">
    <text evidence="5">Belongs to the class-III pyridoxal-phosphate-dependent aminotransferase family.</text>
</comment>
<keyword evidence="4 5" id="KW-0663">Pyridoxal phosphate</keyword>
<keyword evidence="7" id="KW-1185">Reference proteome</keyword>
<evidence type="ECO:0000256" key="4">
    <source>
        <dbReference type="ARBA" id="ARBA00022898"/>
    </source>
</evidence>
<evidence type="ECO:0000313" key="7">
    <source>
        <dbReference type="Proteomes" id="UP001418796"/>
    </source>
</evidence>
<dbReference type="PANTHER" id="PTHR11986">
    <property type="entry name" value="AMINOTRANSFERASE CLASS III"/>
    <property type="match status" value="1"/>
</dbReference>
<name>A0ABU9VJB2_9BACI</name>
<protein>
    <submittedName>
        <fullName evidence="6">Acetylornithine transaminase</fullName>
        <ecNumber evidence="6">2.6.1.11</ecNumber>
    </submittedName>
</protein>
<dbReference type="PIRSF" id="PIRSF000521">
    <property type="entry name" value="Transaminase_4ab_Lys_Orn"/>
    <property type="match status" value="1"/>
</dbReference>
<sequence>MSDWNERNHQALMNTYGRLPLVIERGEGAELIDEDGKRYLDFITGLAVNILGHSHPDIVQTLRDQGEKFLHISNLYVNKPAVELAERLIQETFPGRVFYTNSGAEATEAVVKLIHKWTKTQEQRDGIVVMKKSFHGRTLGALKLTRQPGVYQDFPVSDFPVYDVEPHDLEALETILREEKPAALLMEPVLGSGGVLPLEASYIEKAAALCETYGVLFCMDEIQTGIGRTGELFAYQHTAVQPDVVLFAKGIGGGLPLGGIIVKEAHKDLFKPGDHGTTFAPSPLSSALGNTVLKLLLDDGVLAAGKRASKILLDGLDDLKKEHADKIESIRGLGMMLGVVTKLEPKSVKLIQHKLLERGMLVDVTQQTIIRLLPPLIVSDEQIHYFLNLFNEVLQEVNE</sequence>
<dbReference type="NCBIfam" id="NF002325">
    <property type="entry name" value="PRK01278.1"/>
    <property type="match status" value="1"/>
</dbReference>
<dbReference type="EC" id="2.6.1.11" evidence="6"/>
<dbReference type="Gene3D" id="3.90.1150.10">
    <property type="entry name" value="Aspartate Aminotransferase, domain 1"/>
    <property type="match status" value="1"/>
</dbReference>
<dbReference type="SUPFAM" id="SSF53383">
    <property type="entry name" value="PLP-dependent transferases"/>
    <property type="match status" value="1"/>
</dbReference>
<dbReference type="InterPro" id="IPR015422">
    <property type="entry name" value="PyrdxlP-dep_Trfase_small"/>
</dbReference>
<dbReference type="RefSeq" id="WP_343130787.1">
    <property type="nucleotide sequence ID" value="NZ_JBCITK010000001.1"/>
</dbReference>
<evidence type="ECO:0000256" key="2">
    <source>
        <dbReference type="ARBA" id="ARBA00022576"/>
    </source>
</evidence>
<dbReference type="InterPro" id="IPR050103">
    <property type="entry name" value="Class-III_PLP-dep_AT"/>
</dbReference>
<dbReference type="InterPro" id="IPR049704">
    <property type="entry name" value="Aminotrans_3_PPA_site"/>
</dbReference>
<evidence type="ECO:0000256" key="1">
    <source>
        <dbReference type="ARBA" id="ARBA00001933"/>
    </source>
</evidence>
<evidence type="ECO:0000256" key="3">
    <source>
        <dbReference type="ARBA" id="ARBA00022679"/>
    </source>
</evidence>
<keyword evidence="2 6" id="KW-0032">Aminotransferase</keyword>
<organism evidence="6 7">
    <name type="scientific">Alkalicoccobacillus gibsonii</name>
    <dbReference type="NCBI Taxonomy" id="79881"/>
    <lineage>
        <taxon>Bacteria</taxon>
        <taxon>Bacillati</taxon>
        <taxon>Bacillota</taxon>
        <taxon>Bacilli</taxon>
        <taxon>Bacillales</taxon>
        <taxon>Bacillaceae</taxon>
        <taxon>Alkalicoccobacillus</taxon>
    </lineage>
</organism>
<keyword evidence="3 6" id="KW-0808">Transferase</keyword>
<dbReference type="GO" id="GO:0003992">
    <property type="term" value="F:N2-acetyl-L-ornithine:2-oxoglutarate 5-aminotransferase activity"/>
    <property type="evidence" value="ECO:0007669"/>
    <property type="project" value="UniProtKB-EC"/>
</dbReference>
<evidence type="ECO:0000313" key="6">
    <source>
        <dbReference type="EMBL" id="MEN0644005.1"/>
    </source>
</evidence>
<dbReference type="Pfam" id="PF00202">
    <property type="entry name" value="Aminotran_3"/>
    <property type="match status" value="1"/>
</dbReference>
<accession>A0ABU9VJB2</accession>
<evidence type="ECO:0000256" key="5">
    <source>
        <dbReference type="RuleBase" id="RU003560"/>
    </source>
</evidence>
<gene>
    <name evidence="6" type="ORF">MKY91_12655</name>
</gene>